<feature type="domain" description="DUF402" evidence="7">
    <location>
        <begin position="353"/>
        <end position="489"/>
    </location>
</feature>
<keyword evidence="5 6" id="KW-0694">RNA-binding</keyword>
<dbReference type="Gene3D" id="2.40.380.10">
    <property type="entry name" value="FomD-like"/>
    <property type="match status" value="1"/>
</dbReference>
<dbReference type="Pfam" id="PF04167">
    <property type="entry name" value="DUF402"/>
    <property type="match status" value="1"/>
</dbReference>
<keyword evidence="9" id="KW-1185">Reference proteome</keyword>
<protein>
    <recommendedName>
        <fullName evidence="6">Probable ribonuclease FAU-1</fullName>
        <ecNumber evidence="6">3.1.26.-</ecNumber>
    </recommendedName>
    <alternativeName>
        <fullName evidence="6">RNA-binding protein FAU-1</fullName>
    </alternativeName>
</protein>
<dbReference type="InterPro" id="IPR035930">
    <property type="entry name" value="FomD-like_sf"/>
</dbReference>
<organism evidence="8 9">
    <name type="scientific">Natronoarchaeum mannanilyticum</name>
    <dbReference type="NCBI Taxonomy" id="926360"/>
    <lineage>
        <taxon>Archaea</taxon>
        <taxon>Methanobacteriati</taxon>
        <taxon>Methanobacteriota</taxon>
        <taxon>Stenosarchaea group</taxon>
        <taxon>Halobacteria</taxon>
        <taxon>Halobacteriales</taxon>
        <taxon>Natronoarchaeaceae</taxon>
    </lineage>
</organism>
<dbReference type="HAMAP" id="MF_01910">
    <property type="entry name" value="RNA_binding_AU_1"/>
    <property type="match status" value="1"/>
</dbReference>
<evidence type="ECO:0000256" key="1">
    <source>
        <dbReference type="ARBA" id="ARBA00022552"/>
    </source>
</evidence>
<evidence type="ECO:0000259" key="7">
    <source>
        <dbReference type="Pfam" id="PF04167"/>
    </source>
</evidence>
<sequence>MTAVRLRGIYSTALTRLLLDADHEVVQASPPIRERFDADLAAAPAAAGIADTDDRQGVGVSGDPDAVSELVGLLTDELARDAMVWSARAPRGAVFDGVVSRTLGSGAVVELAGDSETPATPELDARAPDVDAEGFLPFDDADGYVDEGDSLRVQVREPAAPWGDDRPLLGTDIEVPGELVSLVRGEEGASADARGERGTELVRTTDLLPAEAPDGWGVRWERDAADAEMDALGSALSRAVERAESMEETLSSSPSEGVAPRRVVAPQATAWVWFGRESRFALDGRRRDVTTTMPGHHRTKAAARSASDAVDFVEAVCATSGEFPVGEFPFGAVADQFGPREGDRIALGHGKPDGRLITLGRGEVTERDDDGALTLRREISSSGTYDAIGTEREPGDVAVTKLQEGRWWYPTVYRGEDGERKGTYVNVCTPVELFPSVARYVDLYVDVVRRPDGEVERVDADELAEAVETGYVSEELAEKARSVAGAVENAL</sequence>
<evidence type="ECO:0000256" key="6">
    <source>
        <dbReference type="HAMAP-Rule" id="MF_01910"/>
    </source>
</evidence>
<dbReference type="InterPro" id="IPR016730">
    <property type="entry name" value="RNA-bd_FAU-1"/>
</dbReference>
<dbReference type="EC" id="3.1.26.-" evidence="6"/>
<keyword evidence="2 6" id="KW-0540">Nuclease</keyword>
<dbReference type="InterPro" id="IPR007295">
    <property type="entry name" value="DUF402"/>
</dbReference>
<comment type="function">
    <text evidence="6">Probable RNase involved in rRNA stability through maturation and/or degradation of precursor rRNAs. Binds to RNA in loop regions with AU-rich sequences.</text>
</comment>
<dbReference type="GO" id="GO:0016891">
    <property type="term" value="F:RNA endonuclease activity producing 5'-phosphomonoesters, hydrolytic mechanism"/>
    <property type="evidence" value="ECO:0007669"/>
    <property type="project" value="UniProtKB-UniRule"/>
</dbReference>
<evidence type="ECO:0000256" key="3">
    <source>
        <dbReference type="ARBA" id="ARBA00022759"/>
    </source>
</evidence>
<comment type="similarity">
    <text evidence="6">Belongs to the FAU-1 family.</text>
</comment>
<comment type="caution">
    <text evidence="8">The sequence shown here is derived from an EMBL/GenBank/DDBJ whole genome shotgun (WGS) entry which is preliminary data.</text>
</comment>
<evidence type="ECO:0000256" key="5">
    <source>
        <dbReference type="ARBA" id="ARBA00022884"/>
    </source>
</evidence>
<dbReference type="SUPFAM" id="SSF159234">
    <property type="entry name" value="FomD-like"/>
    <property type="match status" value="1"/>
</dbReference>
<dbReference type="AlphaFoldDB" id="A0AAV3TBQ2"/>
<keyword evidence="4 6" id="KW-0378">Hydrolase</keyword>
<dbReference type="Proteomes" id="UP001500420">
    <property type="component" value="Unassembled WGS sequence"/>
</dbReference>
<dbReference type="PANTHER" id="PTHR39159:SF1">
    <property type="entry name" value="UPF0374 PROTEIN YGAC"/>
    <property type="match status" value="1"/>
</dbReference>
<dbReference type="PANTHER" id="PTHR39159">
    <property type="match status" value="1"/>
</dbReference>
<keyword evidence="1 6" id="KW-0698">rRNA processing</keyword>
<gene>
    <name evidence="6" type="primary">fau-1</name>
    <name evidence="8" type="ORF">GCM10009020_18700</name>
</gene>
<evidence type="ECO:0000256" key="2">
    <source>
        <dbReference type="ARBA" id="ARBA00022722"/>
    </source>
</evidence>
<evidence type="ECO:0000256" key="4">
    <source>
        <dbReference type="ARBA" id="ARBA00022801"/>
    </source>
</evidence>
<evidence type="ECO:0000313" key="8">
    <source>
        <dbReference type="EMBL" id="GAA0672296.1"/>
    </source>
</evidence>
<reference evidence="8 9" key="1">
    <citation type="journal article" date="2019" name="Int. J. Syst. Evol. Microbiol.">
        <title>The Global Catalogue of Microorganisms (GCM) 10K type strain sequencing project: providing services to taxonomists for standard genome sequencing and annotation.</title>
        <authorList>
            <consortium name="The Broad Institute Genomics Platform"/>
            <consortium name="The Broad Institute Genome Sequencing Center for Infectious Disease"/>
            <person name="Wu L."/>
            <person name="Ma J."/>
        </authorList>
    </citation>
    <scope>NUCLEOTIDE SEQUENCE [LARGE SCALE GENOMIC DNA]</scope>
    <source>
        <strain evidence="8 9">JCM 16328</strain>
    </source>
</reference>
<dbReference type="PIRSF" id="PIRSF018644">
    <property type="entry name" value="RNA-binding_FAU-1"/>
    <property type="match status" value="1"/>
</dbReference>
<dbReference type="EMBL" id="BAAADV010000003">
    <property type="protein sequence ID" value="GAA0672296.1"/>
    <property type="molecule type" value="Genomic_DNA"/>
</dbReference>
<dbReference type="GO" id="GO:0035925">
    <property type="term" value="F:mRNA 3'-UTR AU-rich region binding"/>
    <property type="evidence" value="ECO:0007669"/>
    <property type="project" value="UniProtKB-UniRule"/>
</dbReference>
<proteinExistence type="inferred from homology"/>
<accession>A0AAV3TBQ2</accession>
<dbReference type="InterPro" id="IPR050212">
    <property type="entry name" value="Ntdp-like"/>
</dbReference>
<dbReference type="GO" id="GO:0006364">
    <property type="term" value="P:rRNA processing"/>
    <property type="evidence" value="ECO:0007669"/>
    <property type="project" value="UniProtKB-UniRule"/>
</dbReference>
<name>A0AAV3TBQ2_9EURY</name>
<keyword evidence="3 6" id="KW-0255">Endonuclease</keyword>
<evidence type="ECO:0000313" key="9">
    <source>
        <dbReference type="Proteomes" id="UP001500420"/>
    </source>
</evidence>
<dbReference type="RefSeq" id="WP_343773729.1">
    <property type="nucleotide sequence ID" value="NZ_BAAADV010000003.1"/>
</dbReference>